<organism evidence="1 2">
    <name type="scientific">Tanacetum coccineum</name>
    <dbReference type="NCBI Taxonomy" id="301880"/>
    <lineage>
        <taxon>Eukaryota</taxon>
        <taxon>Viridiplantae</taxon>
        <taxon>Streptophyta</taxon>
        <taxon>Embryophyta</taxon>
        <taxon>Tracheophyta</taxon>
        <taxon>Spermatophyta</taxon>
        <taxon>Magnoliopsida</taxon>
        <taxon>eudicotyledons</taxon>
        <taxon>Gunneridae</taxon>
        <taxon>Pentapetalae</taxon>
        <taxon>asterids</taxon>
        <taxon>campanulids</taxon>
        <taxon>Asterales</taxon>
        <taxon>Asteraceae</taxon>
        <taxon>Asteroideae</taxon>
        <taxon>Anthemideae</taxon>
        <taxon>Anthemidinae</taxon>
        <taxon>Tanacetum</taxon>
    </lineage>
</organism>
<evidence type="ECO:0000313" key="2">
    <source>
        <dbReference type="Proteomes" id="UP001151760"/>
    </source>
</evidence>
<reference evidence="1" key="1">
    <citation type="journal article" date="2022" name="Int. J. Mol. Sci.">
        <title>Draft Genome of Tanacetum Coccineum: Genomic Comparison of Closely Related Tanacetum-Family Plants.</title>
        <authorList>
            <person name="Yamashiro T."/>
            <person name="Shiraishi A."/>
            <person name="Nakayama K."/>
            <person name="Satake H."/>
        </authorList>
    </citation>
    <scope>NUCLEOTIDE SEQUENCE</scope>
</reference>
<evidence type="ECO:0000313" key="1">
    <source>
        <dbReference type="EMBL" id="GJS90293.1"/>
    </source>
</evidence>
<name>A0ABQ4ZNE2_9ASTR</name>
<proteinExistence type="predicted"/>
<gene>
    <name evidence="1" type="ORF">Tco_0772929</name>
</gene>
<sequence>MPLRRNRDIIDVYDRIMARMEERLDQFVDQFVDRMNDMMIPRRCRDRNDPRSDGVVDDDYEEAPIFDDDQYEYVIEEEERFVGKGFVDNYQNFQEHESNMSFSSVVLGVEEESMPVYDTDIEDVIEEEEGFVGKRGLDGEEDNIEDVVVVANDLCSSMIQTTLKFILKKTSIQNHTS</sequence>
<dbReference type="EMBL" id="BQNB010011416">
    <property type="protein sequence ID" value="GJS90293.1"/>
    <property type="molecule type" value="Genomic_DNA"/>
</dbReference>
<accession>A0ABQ4ZNE2</accession>
<keyword evidence="2" id="KW-1185">Reference proteome</keyword>
<comment type="caution">
    <text evidence="1">The sequence shown here is derived from an EMBL/GenBank/DDBJ whole genome shotgun (WGS) entry which is preliminary data.</text>
</comment>
<dbReference type="Proteomes" id="UP001151760">
    <property type="component" value="Unassembled WGS sequence"/>
</dbReference>
<reference evidence="1" key="2">
    <citation type="submission" date="2022-01" db="EMBL/GenBank/DDBJ databases">
        <authorList>
            <person name="Yamashiro T."/>
            <person name="Shiraishi A."/>
            <person name="Satake H."/>
            <person name="Nakayama K."/>
        </authorList>
    </citation>
    <scope>NUCLEOTIDE SEQUENCE</scope>
</reference>
<protein>
    <submittedName>
        <fullName evidence="1">Uncharacterized protein</fullName>
    </submittedName>
</protein>